<gene>
    <name evidence="3" type="ORF">OCOJLMKI_1682</name>
</gene>
<feature type="region of interest" description="Disordered" evidence="1">
    <location>
        <begin position="89"/>
        <end position="126"/>
    </location>
</feature>
<sequence length="126" mass="12692">MTMLAPWALTLAAGLAIAVPVHAHEVVGTGPNGGRVTDAGKYHVELVAKDATVDVYLTDVDTKPVPAAGFKGTAILVVDGKPARVALTPADGSRLSGKADVPLKPNPKGAVQLTAPDGTSASGKFN</sequence>
<reference evidence="3" key="1">
    <citation type="journal article" date="2021" name="Front. Microbiol.">
        <title>Comprehensive Comparative Genomics and Phenotyping of Methylobacterium Species.</title>
        <authorList>
            <person name="Alessa O."/>
            <person name="Ogura Y."/>
            <person name="Fujitani Y."/>
            <person name="Takami H."/>
            <person name="Hayashi T."/>
            <person name="Sahin N."/>
            <person name="Tani A."/>
        </authorList>
    </citation>
    <scope>NUCLEOTIDE SEQUENCE</scope>
    <source>
        <strain evidence="3">DSM 19015</strain>
    </source>
</reference>
<comment type="caution">
    <text evidence="3">The sequence shown here is derived from an EMBL/GenBank/DDBJ whole genome shotgun (WGS) entry which is preliminary data.</text>
</comment>
<proteinExistence type="predicted"/>
<evidence type="ECO:0000256" key="2">
    <source>
        <dbReference type="SAM" id="SignalP"/>
    </source>
</evidence>
<keyword evidence="2" id="KW-0732">Signal</keyword>
<evidence type="ECO:0008006" key="5">
    <source>
        <dbReference type="Google" id="ProtNLM"/>
    </source>
</evidence>
<dbReference type="EMBL" id="BPQP01000023">
    <property type="protein sequence ID" value="GJD94480.1"/>
    <property type="molecule type" value="Genomic_DNA"/>
</dbReference>
<feature type="chain" id="PRO_5047366179" description="DUF4198 domain-containing protein" evidence="2">
    <location>
        <begin position="24"/>
        <end position="126"/>
    </location>
</feature>
<feature type="compositionally biased region" description="Polar residues" evidence="1">
    <location>
        <begin position="117"/>
        <end position="126"/>
    </location>
</feature>
<feature type="signal peptide" evidence="2">
    <location>
        <begin position="1"/>
        <end position="23"/>
    </location>
</feature>
<reference evidence="3" key="2">
    <citation type="submission" date="2021-08" db="EMBL/GenBank/DDBJ databases">
        <authorList>
            <person name="Tani A."/>
            <person name="Ola A."/>
            <person name="Ogura Y."/>
            <person name="Katsura K."/>
            <person name="Hayashi T."/>
        </authorList>
    </citation>
    <scope>NUCLEOTIDE SEQUENCE</scope>
    <source>
        <strain evidence="3">DSM 19015</strain>
    </source>
</reference>
<dbReference type="Proteomes" id="UP001055125">
    <property type="component" value="Unassembled WGS sequence"/>
</dbReference>
<evidence type="ECO:0000313" key="4">
    <source>
        <dbReference type="Proteomes" id="UP001055125"/>
    </source>
</evidence>
<name>A0ABQ4RVR8_9HYPH</name>
<accession>A0ABQ4RVR8</accession>
<organism evidence="3 4">
    <name type="scientific">Methylobacterium iners</name>
    <dbReference type="NCBI Taxonomy" id="418707"/>
    <lineage>
        <taxon>Bacteria</taxon>
        <taxon>Pseudomonadati</taxon>
        <taxon>Pseudomonadota</taxon>
        <taxon>Alphaproteobacteria</taxon>
        <taxon>Hyphomicrobiales</taxon>
        <taxon>Methylobacteriaceae</taxon>
        <taxon>Methylobacterium</taxon>
    </lineage>
</organism>
<protein>
    <recommendedName>
        <fullName evidence="5">DUF4198 domain-containing protein</fullName>
    </recommendedName>
</protein>
<evidence type="ECO:0000313" key="3">
    <source>
        <dbReference type="EMBL" id="GJD94480.1"/>
    </source>
</evidence>
<evidence type="ECO:0000256" key="1">
    <source>
        <dbReference type="SAM" id="MobiDB-lite"/>
    </source>
</evidence>
<keyword evidence="4" id="KW-1185">Reference proteome</keyword>